<evidence type="ECO:0008006" key="4">
    <source>
        <dbReference type="Google" id="ProtNLM"/>
    </source>
</evidence>
<sequence>MLSYIPFSQIIELVAAIAAFIYLKKEKKYPWPWFTWFLVFVFLVEFSGYLYRIIQVLQGNKAVINYIIYKIYLPIEFLFHSCLLFLFTNTHKKLTRYYATGLILFFILFTIELSNVSINTYVVTSDLFGAFFLLTGCLLYYYYFLQQEHHVEVMKFAPFWIVTGLFFYHFISFSLLAYFNDLVLINIQKKGIPVRHYVMSVVNFIFYGSWIYAFKIQQNHLKWR</sequence>
<feature type="transmembrane region" description="Helical" evidence="1">
    <location>
        <begin position="99"/>
        <end position="121"/>
    </location>
</feature>
<feature type="transmembrane region" description="Helical" evidence="1">
    <location>
        <begin position="194"/>
        <end position="214"/>
    </location>
</feature>
<evidence type="ECO:0000313" key="2">
    <source>
        <dbReference type="EMBL" id="TDO29450.1"/>
    </source>
</evidence>
<dbReference type="AlphaFoldDB" id="A0A4R6J2D9"/>
<evidence type="ECO:0000313" key="3">
    <source>
        <dbReference type="Proteomes" id="UP000295741"/>
    </source>
</evidence>
<name>A0A4R6J2D9_9BACT</name>
<organism evidence="2 3">
    <name type="scientific">Sediminibacterium goheungense</name>
    <dbReference type="NCBI Taxonomy" id="1086393"/>
    <lineage>
        <taxon>Bacteria</taxon>
        <taxon>Pseudomonadati</taxon>
        <taxon>Bacteroidota</taxon>
        <taxon>Chitinophagia</taxon>
        <taxon>Chitinophagales</taxon>
        <taxon>Chitinophagaceae</taxon>
        <taxon>Sediminibacterium</taxon>
    </lineage>
</organism>
<dbReference type="OrthoDB" id="649648at2"/>
<accession>A0A4R6J2D9</accession>
<keyword evidence="1" id="KW-0812">Transmembrane</keyword>
<proteinExistence type="predicted"/>
<feature type="transmembrane region" description="Helical" evidence="1">
    <location>
        <begin position="6"/>
        <end position="23"/>
    </location>
</feature>
<dbReference type="RefSeq" id="WP_133474049.1">
    <property type="nucleotide sequence ID" value="NZ_SNWP01000010.1"/>
</dbReference>
<feature type="transmembrane region" description="Helical" evidence="1">
    <location>
        <begin position="127"/>
        <end position="145"/>
    </location>
</feature>
<gene>
    <name evidence="2" type="ORF">BC659_1540</name>
</gene>
<keyword evidence="1" id="KW-0472">Membrane</keyword>
<keyword evidence="3" id="KW-1185">Reference proteome</keyword>
<evidence type="ECO:0000256" key="1">
    <source>
        <dbReference type="SAM" id="Phobius"/>
    </source>
</evidence>
<dbReference type="Proteomes" id="UP000295741">
    <property type="component" value="Unassembled WGS sequence"/>
</dbReference>
<dbReference type="EMBL" id="SNWP01000010">
    <property type="protein sequence ID" value="TDO29450.1"/>
    <property type="molecule type" value="Genomic_DNA"/>
</dbReference>
<comment type="caution">
    <text evidence="2">The sequence shown here is derived from an EMBL/GenBank/DDBJ whole genome shotgun (WGS) entry which is preliminary data.</text>
</comment>
<feature type="transmembrane region" description="Helical" evidence="1">
    <location>
        <begin position="157"/>
        <end position="179"/>
    </location>
</feature>
<feature type="transmembrane region" description="Helical" evidence="1">
    <location>
        <begin position="35"/>
        <end position="54"/>
    </location>
</feature>
<feature type="transmembrane region" description="Helical" evidence="1">
    <location>
        <begin position="66"/>
        <end position="87"/>
    </location>
</feature>
<reference evidence="2 3" key="1">
    <citation type="submission" date="2019-03" db="EMBL/GenBank/DDBJ databases">
        <title>Genomic Encyclopedia of Archaeal and Bacterial Type Strains, Phase II (KMG-II): from individual species to whole genera.</title>
        <authorList>
            <person name="Goeker M."/>
        </authorList>
    </citation>
    <scope>NUCLEOTIDE SEQUENCE [LARGE SCALE GENOMIC DNA]</scope>
    <source>
        <strain evidence="2 3">DSM 28323</strain>
    </source>
</reference>
<keyword evidence="1" id="KW-1133">Transmembrane helix</keyword>
<protein>
    <recommendedName>
        <fullName evidence="4">YhhN-like protein</fullName>
    </recommendedName>
</protein>